<name>A0ABN7NJW8_TIMPD</name>
<evidence type="ECO:0000313" key="1">
    <source>
        <dbReference type="EMBL" id="CAG2053577.1"/>
    </source>
</evidence>
<keyword evidence="2" id="KW-1185">Reference proteome</keyword>
<gene>
    <name evidence="1" type="ORF">TPAB3V08_LOCUS628</name>
</gene>
<accession>A0ABN7NJW8</accession>
<evidence type="ECO:0000313" key="2">
    <source>
        <dbReference type="Proteomes" id="UP001153148"/>
    </source>
</evidence>
<reference evidence="1" key="1">
    <citation type="submission" date="2021-03" db="EMBL/GenBank/DDBJ databases">
        <authorList>
            <person name="Tran Van P."/>
        </authorList>
    </citation>
    <scope>NUCLEOTIDE SEQUENCE</scope>
</reference>
<proteinExistence type="predicted"/>
<comment type="caution">
    <text evidence="1">The sequence shown here is derived from an EMBL/GenBank/DDBJ whole genome shotgun (WGS) entry which is preliminary data.</text>
</comment>
<organism evidence="1 2">
    <name type="scientific">Timema podura</name>
    <name type="common">Walking stick</name>
    <dbReference type="NCBI Taxonomy" id="61482"/>
    <lineage>
        <taxon>Eukaryota</taxon>
        <taxon>Metazoa</taxon>
        <taxon>Ecdysozoa</taxon>
        <taxon>Arthropoda</taxon>
        <taxon>Hexapoda</taxon>
        <taxon>Insecta</taxon>
        <taxon>Pterygota</taxon>
        <taxon>Neoptera</taxon>
        <taxon>Polyneoptera</taxon>
        <taxon>Phasmatodea</taxon>
        <taxon>Timematodea</taxon>
        <taxon>Timematoidea</taxon>
        <taxon>Timematidae</taxon>
        <taxon>Timema</taxon>
    </lineage>
</organism>
<protein>
    <submittedName>
        <fullName evidence="1">Uncharacterized protein</fullName>
    </submittedName>
</protein>
<dbReference type="Proteomes" id="UP001153148">
    <property type="component" value="Unassembled WGS sequence"/>
</dbReference>
<sequence>MTRCMIDFVHAVHTLPEGFLWSGKLTRWQSEQFPEGNLDSYSKHGEDFNSKNWPWCDSHTKFSAVNRVARFHMRAIPSYVELWYYKVVPPPSAGARATESMSRDVASTQFFPFDINSTCGADTTKHNEKVKVCDYLRYLVHQSFLRVISPYNRSKCANLAQYQVT</sequence>
<dbReference type="EMBL" id="CAJPIN010000494">
    <property type="protein sequence ID" value="CAG2053577.1"/>
    <property type="molecule type" value="Genomic_DNA"/>
</dbReference>